<dbReference type="GO" id="GO:0005886">
    <property type="term" value="C:plasma membrane"/>
    <property type="evidence" value="ECO:0007669"/>
    <property type="project" value="UniProtKB-SubCell"/>
</dbReference>
<comment type="subcellular location">
    <subcellularLocation>
        <location evidence="1">Cell membrane</location>
        <topology evidence="1">Multi-pass membrane protein</topology>
    </subcellularLocation>
</comment>
<accession>A0A7Y0Q760</accession>
<dbReference type="AlphaFoldDB" id="A0A7Y0Q760"/>
<keyword evidence="4" id="KW-1003">Cell membrane</keyword>
<protein>
    <submittedName>
        <fullName evidence="10">EamA family transporter RarD</fullName>
    </submittedName>
</protein>
<reference evidence="10 11" key="1">
    <citation type="submission" date="2020-04" db="EMBL/GenBank/DDBJ databases">
        <title>Thalassotalea sp. M1531, isolated from the surface of marine red alga.</title>
        <authorList>
            <person name="Pang L."/>
            <person name="Lu D.-C."/>
        </authorList>
    </citation>
    <scope>NUCLEOTIDE SEQUENCE [LARGE SCALE GENOMIC DNA]</scope>
    <source>
        <strain evidence="10 11">M1531</strain>
    </source>
</reference>
<organism evidence="10 11">
    <name type="scientific">Thalassotalea algicola</name>
    <dbReference type="NCBI Taxonomy" id="2716224"/>
    <lineage>
        <taxon>Bacteria</taxon>
        <taxon>Pseudomonadati</taxon>
        <taxon>Pseudomonadota</taxon>
        <taxon>Gammaproteobacteria</taxon>
        <taxon>Alteromonadales</taxon>
        <taxon>Colwelliaceae</taxon>
        <taxon>Thalassotalea</taxon>
    </lineage>
</organism>
<keyword evidence="6 8" id="KW-1133">Transmembrane helix</keyword>
<dbReference type="PANTHER" id="PTHR22911:SF137">
    <property type="entry name" value="SOLUTE CARRIER FAMILY 35 MEMBER G2-RELATED"/>
    <property type="match status" value="1"/>
</dbReference>
<feature type="transmembrane region" description="Helical" evidence="8">
    <location>
        <begin position="184"/>
        <end position="203"/>
    </location>
</feature>
<evidence type="ECO:0000256" key="2">
    <source>
        <dbReference type="ARBA" id="ARBA00007362"/>
    </source>
</evidence>
<feature type="domain" description="EamA" evidence="9">
    <location>
        <begin position="13"/>
        <end position="146"/>
    </location>
</feature>
<evidence type="ECO:0000313" key="10">
    <source>
        <dbReference type="EMBL" id="NMP30710.1"/>
    </source>
</evidence>
<dbReference type="InterPro" id="IPR037185">
    <property type="entry name" value="EmrE-like"/>
</dbReference>
<dbReference type="InterPro" id="IPR004626">
    <property type="entry name" value="RarD"/>
</dbReference>
<proteinExistence type="inferred from homology"/>
<dbReference type="EMBL" id="JABBXH010000001">
    <property type="protein sequence ID" value="NMP30710.1"/>
    <property type="molecule type" value="Genomic_DNA"/>
</dbReference>
<evidence type="ECO:0000259" key="9">
    <source>
        <dbReference type="Pfam" id="PF00892"/>
    </source>
</evidence>
<dbReference type="NCBIfam" id="TIGR00688">
    <property type="entry name" value="rarD"/>
    <property type="match status" value="1"/>
</dbReference>
<evidence type="ECO:0000256" key="4">
    <source>
        <dbReference type="ARBA" id="ARBA00022475"/>
    </source>
</evidence>
<feature type="transmembrane region" description="Helical" evidence="8">
    <location>
        <begin position="271"/>
        <end position="290"/>
    </location>
</feature>
<evidence type="ECO:0000256" key="5">
    <source>
        <dbReference type="ARBA" id="ARBA00022692"/>
    </source>
</evidence>
<feature type="transmembrane region" description="Helical" evidence="8">
    <location>
        <begin position="12"/>
        <end position="32"/>
    </location>
</feature>
<evidence type="ECO:0000256" key="7">
    <source>
        <dbReference type="ARBA" id="ARBA00023136"/>
    </source>
</evidence>
<feature type="transmembrane region" description="Helical" evidence="8">
    <location>
        <begin position="109"/>
        <end position="126"/>
    </location>
</feature>
<keyword evidence="3" id="KW-0813">Transport</keyword>
<feature type="transmembrane region" description="Helical" evidence="8">
    <location>
        <begin position="157"/>
        <end position="172"/>
    </location>
</feature>
<evidence type="ECO:0000256" key="3">
    <source>
        <dbReference type="ARBA" id="ARBA00022448"/>
    </source>
</evidence>
<gene>
    <name evidence="10" type="primary">rarD</name>
    <name evidence="10" type="ORF">HII17_03960</name>
</gene>
<comment type="similarity">
    <text evidence="2">Belongs to the EamA transporter family.</text>
</comment>
<feature type="transmembrane region" description="Helical" evidence="8">
    <location>
        <begin position="242"/>
        <end position="265"/>
    </location>
</feature>
<sequence length="304" mass="33697">MPMSAQQSDSSNSGVINAIFAYLMWGFAPLYFKLLVDVGSVEILVHRVIWSTVLLLLIVIAIKKWRQFTLILADTKLLFKLTITAVILASNWFLFIWAVNNDHLLDASLGYYINPLLNVALGMIFLGERLRKWQSFAVALAVIGVGIQVVMLGTLPVISLLLAGTFGVYGLIRKKLHVDSFVGLLVESLMMLPIALIYWLWFIDSPTGNMLENSGHLNIILILAGVVTTAPLLCFTAAAKRLTLAALGFFQYIGPSIMFLLATFLYQEPLAPAKLATFAFIWTALVVFSLDSLKARKQRKTKNA</sequence>
<evidence type="ECO:0000313" key="11">
    <source>
        <dbReference type="Proteomes" id="UP000568664"/>
    </source>
</evidence>
<comment type="caution">
    <text evidence="10">The sequence shown here is derived from an EMBL/GenBank/DDBJ whole genome shotgun (WGS) entry which is preliminary data.</text>
</comment>
<dbReference type="SUPFAM" id="SSF103481">
    <property type="entry name" value="Multidrug resistance efflux transporter EmrE"/>
    <property type="match status" value="2"/>
</dbReference>
<feature type="transmembrane region" description="Helical" evidence="8">
    <location>
        <begin position="44"/>
        <end position="65"/>
    </location>
</feature>
<dbReference type="InterPro" id="IPR000620">
    <property type="entry name" value="EamA_dom"/>
</dbReference>
<dbReference type="Pfam" id="PF00892">
    <property type="entry name" value="EamA"/>
    <property type="match status" value="1"/>
</dbReference>
<keyword evidence="5 8" id="KW-0812">Transmembrane</keyword>
<dbReference type="Proteomes" id="UP000568664">
    <property type="component" value="Unassembled WGS sequence"/>
</dbReference>
<evidence type="ECO:0000256" key="8">
    <source>
        <dbReference type="SAM" id="Phobius"/>
    </source>
</evidence>
<evidence type="ECO:0000256" key="1">
    <source>
        <dbReference type="ARBA" id="ARBA00004651"/>
    </source>
</evidence>
<keyword evidence="7 8" id="KW-0472">Membrane</keyword>
<feature type="transmembrane region" description="Helical" evidence="8">
    <location>
        <begin position="77"/>
        <end position="97"/>
    </location>
</feature>
<keyword evidence="11" id="KW-1185">Reference proteome</keyword>
<name>A0A7Y0Q760_9GAMM</name>
<feature type="transmembrane region" description="Helical" evidence="8">
    <location>
        <begin position="133"/>
        <end position="151"/>
    </location>
</feature>
<feature type="transmembrane region" description="Helical" evidence="8">
    <location>
        <begin position="215"/>
        <end position="235"/>
    </location>
</feature>
<evidence type="ECO:0000256" key="6">
    <source>
        <dbReference type="ARBA" id="ARBA00022989"/>
    </source>
</evidence>
<dbReference type="PANTHER" id="PTHR22911">
    <property type="entry name" value="ACYL-MALONYL CONDENSING ENZYME-RELATED"/>
    <property type="match status" value="1"/>
</dbReference>